<evidence type="ECO:0000313" key="1">
    <source>
        <dbReference type="EMBL" id="CAD2216367.1"/>
    </source>
</evidence>
<accession>A0A7G2CBP4</accession>
<evidence type="ECO:0000313" key="2">
    <source>
        <dbReference type="Proteomes" id="UP000515908"/>
    </source>
</evidence>
<proteinExistence type="predicted"/>
<sequence length="86" mass="9555">MSPLGSEDNSPFLDLAGFPPSGECSLDFLRDGTVLCTTIERAVEMARQRYADSGFPVLSDYDSHFPSFEKEQRLSPTVKNQSGLFF</sequence>
<dbReference type="VEuPathDB" id="TriTrypDB:ADEAN_000382900"/>
<dbReference type="AlphaFoldDB" id="A0A7G2CBP4"/>
<protein>
    <submittedName>
        <fullName evidence="1">Uncharacterized protein</fullName>
    </submittedName>
</protein>
<name>A0A7G2CBP4_9TRYP</name>
<reference evidence="1 2" key="1">
    <citation type="submission" date="2020-08" db="EMBL/GenBank/DDBJ databases">
        <authorList>
            <person name="Newling K."/>
            <person name="Davey J."/>
            <person name="Forrester S."/>
        </authorList>
    </citation>
    <scope>NUCLEOTIDE SEQUENCE [LARGE SCALE GENOMIC DNA]</scope>
    <source>
        <strain evidence="2">Crithidia deanei Carvalho (ATCC PRA-265)</strain>
    </source>
</reference>
<dbReference type="Proteomes" id="UP000515908">
    <property type="component" value="Chromosome 06"/>
</dbReference>
<dbReference type="EMBL" id="LR877150">
    <property type="protein sequence ID" value="CAD2216367.1"/>
    <property type="molecule type" value="Genomic_DNA"/>
</dbReference>
<gene>
    <name evidence="1" type="ORF">ADEAN_000382900</name>
</gene>
<organism evidence="1 2">
    <name type="scientific">Angomonas deanei</name>
    <dbReference type="NCBI Taxonomy" id="59799"/>
    <lineage>
        <taxon>Eukaryota</taxon>
        <taxon>Discoba</taxon>
        <taxon>Euglenozoa</taxon>
        <taxon>Kinetoplastea</taxon>
        <taxon>Metakinetoplastina</taxon>
        <taxon>Trypanosomatida</taxon>
        <taxon>Trypanosomatidae</taxon>
        <taxon>Strigomonadinae</taxon>
        <taxon>Angomonas</taxon>
    </lineage>
</organism>
<keyword evidence="2" id="KW-1185">Reference proteome</keyword>